<reference evidence="1 2" key="1">
    <citation type="submission" date="2016-10" db="EMBL/GenBank/DDBJ databases">
        <authorList>
            <person name="de Groot N.N."/>
        </authorList>
    </citation>
    <scope>NUCLEOTIDE SEQUENCE [LARGE SCALE GENOMIC DNA]</scope>
    <source>
        <strain evidence="1 2">DSM 21001</strain>
    </source>
</reference>
<protein>
    <submittedName>
        <fullName evidence="1">Uncharacterized protein</fullName>
    </submittedName>
</protein>
<organism evidence="1 2">
    <name type="scientific">Granulicella pectinivorans</name>
    <dbReference type="NCBI Taxonomy" id="474950"/>
    <lineage>
        <taxon>Bacteria</taxon>
        <taxon>Pseudomonadati</taxon>
        <taxon>Acidobacteriota</taxon>
        <taxon>Terriglobia</taxon>
        <taxon>Terriglobales</taxon>
        <taxon>Acidobacteriaceae</taxon>
        <taxon>Granulicella</taxon>
    </lineage>
</organism>
<accession>A0A1I6MYQ7</accession>
<dbReference type="RefSeq" id="WP_175529146.1">
    <property type="nucleotide sequence ID" value="NZ_FOZL01000002.1"/>
</dbReference>
<dbReference type="AlphaFoldDB" id="A0A1I6MYQ7"/>
<keyword evidence="2" id="KW-1185">Reference proteome</keyword>
<dbReference type="EMBL" id="FOZL01000002">
    <property type="protein sequence ID" value="SFS20804.1"/>
    <property type="molecule type" value="Genomic_DNA"/>
</dbReference>
<dbReference type="STRING" id="474950.SAMN05421771_3847"/>
<proteinExistence type="predicted"/>
<evidence type="ECO:0000313" key="2">
    <source>
        <dbReference type="Proteomes" id="UP000199024"/>
    </source>
</evidence>
<evidence type="ECO:0000313" key="1">
    <source>
        <dbReference type="EMBL" id="SFS20804.1"/>
    </source>
</evidence>
<name>A0A1I6MYQ7_9BACT</name>
<gene>
    <name evidence="1" type="ORF">SAMN05421771_3847</name>
</gene>
<dbReference type="Proteomes" id="UP000199024">
    <property type="component" value="Unassembled WGS sequence"/>
</dbReference>
<sequence length="54" mass="6169">MQRADFLALVEKTLEEVILLAEEATGRSLPRRFAFQWLGEGFPRVTEGIAEYRG</sequence>